<name>A0A9N9CUH6_9GLOM</name>
<gene>
    <name evidence="1" type="ORF">AGERDE_LOCUS9619</name>
</gene>
<reference evidence="1" key="1">
    <citation type="submission" date="2021-06" db="EMBL/GenBank/DDBJ databases">
        <authorList>
            <person name="Kallberg Y."/>
            <person name="Tangrot J."/>
            <person name="Rosling A."/>
        </authorList>
    </citation>
    <scope>NUCLEOTIDE SEQUENCE</scope>
    <source>
        <strain evidence="1">MT106</strain>
    </source>
</reference>
<accession>A0A9N9CUH6</accession>
<dbReference type="AlphaFoldDB" id="A0A9N9CUH6"/>
<evidence type="ECO:0000313" key="2">
    <source>
        <dbReference type="Proteomes" id="UP000789831"/>
    </source>
</evidence>
<feature type="non-terminal residue" evidence="1">
    <location>
        <position position="1"/>
    </location>
</feature>
<comment type="caution">
    <text evidence="1">The sequence shown here is derived from an EMBL/GenBank/DDBJ whole genome shotgun (WGS) entry which is preliminary data.</text>
</comment>
<evidence type="ECO:0000313" key="1">
    <source>
        <dbReference type="EMBL" id="CAG8611581.1"/>
    </source>
</evidence>
<sequence length="42" mass="4982">VEKSSTDVITFWKQAGKLNYYGKEQILSLEEQIKLYEEHFST</sequence>
<proteinExistence type="predicted"/>
<dbReference type="Proteomes" id="UP000789831">
    <property type="component" value="Unassembled WGS sequence"/>
</dbReference>
<keyword evidence="2" id="KW-1185">Reference proteome</keyword>
<organism evidence="1 2">
    <name type="scientific">Ambispora gerdemannii</name>
    <dbReference type="NCBI Taxonomy" id="144530"/>
    <lineage>
        <taxon>Eukaryota</taxon>
        <taxon>Fungi</taxon>
        <taxon>Fungi incertae sedis</taxon>
        <taxon>Mucoromycota</taxon>
        <taxon>Glomeromycotina</taxon>
        <taxon>Glomeromycetes</taxon>
        <taxon>Archaeosporales</taxon>
        <taxon>Ambisporaceae</taxon>
        <taxon>Ambispora</taxon>
    </lineage>
</organism>
<protein>
    <submittedName>
        <fullName evidence="1">7912_t:CDS:1</fullName>
    </submittedName>
</protein>
<dbReference type="EMBL" id="CAJVPL010002483">
    <property type="protein sequence ID" value="CAG8611581.1"/>
    <property type="molecule type" value="Genomic_DNA"/>
</dbReference>